<dbReference type="PANTHER" id="PTHR16466:SF6">
    <property type="entry name" value="TELOMERIC REPEAT-BINDING FACTOR 2-INTERACTING PROTEIN 1"/>
    <property type="match status" value="1"/>
</dbReference>
<evidence type="ECO:0000256" key="2">
    <source>
        <dbReference type="ARBA" id="ARBA00022454"/>
    </source>
</evidence>
<feature type="region of interest" description="Disordered" evidence="6">
    <location>
        <begin position="276"/>
        <end position="324"/>
    </location>
</feature>
<evidence type="ECO:0000256" key="6">
    <source>
        <dbReference type="SAM" id="MobiDB-lite"/>
    </source>
</evidence>
<evidence type="ECO:0000313" key="8">
    <source>
        <dbReference type="EMBL" id="TDL28416.1"/>
    </source>
</evidence>
<accession>A0A4Y7QM28</accession>
<sequence>MGIFVEQDGHSIKFFLQKDLPDDIQRALTDAIQAEEGRIESKVPIKGYVLIQPDTMEAERLRSCWTSQDRPGRYFVPYTWVDACRDSQLVLRQIFLHDGYPVKMHIHSSIANLNSRETLARRITHSGGDPSTTEHDARVILADQSTEVFDTLVKQYQGDPNKFVESHLWIKKCIDRGIYVHTPNVYKNPGGRRAGDERTSFTDDDEANLCNWIASVIPYKESGGRTGNKIYQELVSRVNEPGWTWVARHTWQSWRERYKKNAARLDQHIVEIVNLHQPPRGGKGQYGYIREREAKAPRKRNRKSRQSDANSSQVTEGEDPADMVDNVANDTMDSEAEWRVKVGEEPAPAWAKRKADDEAEGSSDVAKRLRTGEDAPANFGKHLIDQAIEDIASEFSFLVKEIRAYYDQTGDMHATKERFARIRTMINATP</sequence>
<dbReference type="Pfam" id="PF08914">
    <property type="entry name" value="Myb_Rap1"/>
    <property type="match status" value="1"/>
</dbReference>
<reference evidence="8 9" key="1">
    <citation type="submission" date="2018-06" db="EMBL/GenBank/DDBJ databases">
        <title>A transcriptomic atlas of mushroom development highlights an independent origin of complex multicellularity.</title>
        <authorList>
            <consortium name="DOE Joint Genome Institute"/>
            <person name="Krizsan K."/>
            <person name="Almasi E."/>
            <person name="Merenyi Z."/>
            <person name="Sahu N."/>
            <person name="Viragh M."/>
            <person name="Koszo T."/>
            <person name="Mondo S."/>
            <person name="Kiss B."/>
            <person name="Balint B."/>
            <person name="Kues U."/>
            <person name="Barry K."/>
            <person name="Hegedus J.C."/>
            <person name="Henrissat B."/>
            <person name="Johnson J."/>
            <person name="Lipzen A."/>
            <person name="Ohm R."/>
            <person name="Nagy I."/>
            <person name="Pangilinan J."/>
            <person name="Yan J."/>
            <person name="Xiong Y."/>
            <person name="Grigoriev I.V."/>
            <person name="Hibbett D.S."/>
            <person name="Nagy L.G."/>
        </authorList>
    </citation>
    <scope>NUCLEOTIDE SEQUENCE [LARGE SCALE GENOMIC DNA]</scope>
    <source>
        <strain evidence="8 9">SZMC22713</strain>
    </source>
</reference>
<gene>
    <name evidence="8" type="ORF">BD410DRAFT_220818</name>
</gene>
<dbReference type="InterPro" id="IPR039595">
    <property type="entry name" value="TE2IP/Rap1"/>
</dbReference>
<evidence type="ECO:0000256" key="3">
    <source>
        <dbReference type="ARBA" id="ARBA00022895"/>
    </source>
</evidence>
<keyword evidence="2 5" id="KW-0158">Chromosome</keyword>
<protein>
    <recommendedName>
        <fullName evidence="5">DNA-binding protein RAP1</fullName>
    </recommendedName>
</protein>
<comment type="subunit">
    <text evidence="5">Homodimer.</text>
</comment>
<keyword evidence="9" id="KW-1185">Reference proteome</keyword>
<dbReference type="InterPro" id="IPR009057">
    <property type="entry name" value="Homeodomain-like_sf"/>
</dbReference>
<dbReference type="EMBL" id="ML170157">
    <property type="protein sequence ID" value="TDL28416.1"/>
    <property type="molecule type" value="Genomic_DNA"/>
</dbReference>
<comment type="similarity">
    <text evidence="1 5">Belongs to the RAP1 family.</text>
</comment>
<dbReference type="VEuPathDB" id="FungiDB:BD410DRAFT_220818"/>
<feature type="domain" description="TERF2-interacting telomeric protein 1 Myb" evidence="7">
    <location>
        <begin position="201"/>
        <end position="263"/>
    </location>
</feature>
<dbReference type="CDD" id="cd11655">
    <property type="entry name" value="rap1_myb-like"/>
    <property type="match status" value="1"/>
</dbReference>
<evidence type="ECO:0000313" key="9">
    <source>
        <dbReference type="Proteomes" id="UP000294933"/>
    </source>
</evidence>
<dbReference type="GO" id="GO:0070187">
    <property type="term" value="C:shelterin complex"/>
    <property type="evidence" value="ECO:0007669"/>
    <property type="project" value="TreeGrafter"/>
</dbReference>
<name>A0A4Y7QM28_9AGAM</name>
<dbReference type="InterPro" id="IPR015010">
    <property type="entry name" value="TERF2IP_Myb"/>
</dbReference>
<dbReference type="GO" id="GO:0042162">
    <property type="term" value="F:telomeric DNA binding"/>
    <property type="evidence" value="ECO:0007669"/>
    <property type="project" value="TreeGrafter"/>
</dbReference>
<proteinExistence type="inferred from homology"/>
<dbReference type="Proteomes" id="UP000294933">
    <property type="component" value="Unassembled WGS sequence"/>
</dbReference>
<comment type="function">
    <text evidence="5">Involved in the regulation of telomere length, clustering and has a specific role in telomere position effect (TPE).</text>
</comment>
<comment type="subcellular location">
    <subcellularLocation>
        <location evidence="5">Nucleus</location>
    </subcellularLocation>
    <subcellularLocation>
        <location evidence="5">Chromosome</location>
        <location evidence="5">Telomere</location>
    </subcellularLocation>
</comment>
<dbReference type="GO" id="GO:0010833">
    <property type="term" value="P:telomere maintenance via telomere lengthening"/>
    <property type="evidence" value="ECO:0007669"/>
    <property type="project" value="UniProtKB-UniRule"/>
</dbReference>
<keyword evidence="4 5" id="KW-0539">Nucleus</keyword>
<keyword evidence="3 5" id="KW-0779">Telomere</keyword>
<evidence type="ECO:0000256" key="5">
    <source>
        <dbReference type="RuleBase" id="RU367107"/>
    </source>
</evidence>
<dbReference type="SUPFAM" id="SSF46689">
    <property type="entry name" value="Homeodomain-like"/>
    <property type="match status" value="1"/>
</dbReference>
<evidence type="ECO:0000259" key="7">
    <source>
        <dbReference type="Pfam" id="PF08914"/>
    </source>
</evidence>
<dbReference type="STRING" id="50990.A0A4Y7QM28"/>
<dbReference type="Gene3D" id="1.10.10.60">
    <property type="entry name" value="Homeodomain-like"/>
    <property type="match status" value="1"/>
</dbReference>
<evidence type="ECO:0000256" key="1">
    <source>
        <dbReference type="ARBA" id="ARBA00010467"/>
    </source>
</evidence>
<organism evidence="8 9">
    <name type="scientific">Rickenella mellea</name>
    <dbReference type="NCBI Taxonomy" id="50990"/>
    <lineage>
        <taxon>Eukaryota</taxon>
        <taxon>Fungi</taxon>
        <taxon>Dikarya</taxon>
        <taxon>Basidiomycota</taxon>
        <taxon>Agaricomycotina</taxon>
        <taxon>Agaricomycetes</taxon>
        <taxon>Hymenochaetales</taxon>
        <taxon>Rickenellaceae</taxon>
        <taxon>Rickenella</taxon>
    </lineage>
</organism>
<dbReference type="AlphaFoldDB" id="A0A4Y7QM28"/>
<dbReference type="PANTHER" id="PTHR16466">
    <property type="entry name" value="TELOMERE REPEAT-BINDING FACTOR 2-INTERACTING PROTEIN 1"/>
    <property type="match status" value="1"/>
</dbReference>
<dbReference type="OrthoDB" id="435460at2759"/>
<evidence type="ECO:0000256" key="4">
    <source>
        <dbReference type="ARBA" id="ARBA00023242"/>
    </source>
</evidence>
<feature type="region of interest" description="Disordered" evidence="6">
    <location>
        <begin position="344"/>
        <end position="371"/>
    </location>
</feature>
<dbReference type="GO" id="GO:0031848">
    <property type="term" value="P:protection from non-homologous end joining at telomere"/>
    <property type="evidence" value="ECO:0007669"/>
    <property type="project" value="TreeGrafter"/>
</dbReference>